<feature type="region of interest" description="Disordered" evidence="1">
    <location>
        <begin position="1"/>
        <end position="26"/>
    </location>
</feature>
<gene>
    <name evidence="2" type="ORF">AWC23_12575</name>
</gene>
<dbReference type="Proteomes" id="UP000193387">
    <property type="component" value="Unassembled WGS sequence"/>
</dbReference>
<evidence type="ECO:0000313" key="2">
    <source>
        <dbReference type="EMBL" id="ORW71611.1"/>
    </source>
</evidence>
<keyword evidence="3" id="KW-1185">Reference proteome</keyword>
<dbReference type="EMBL" id="LQPR01000028">
    <property type="protein sequence ID" value="ORW71611.1"/>
    <property type="molecule type" value="Genomic_DNA"/>
</dbReference>
<dbReference type="AlphaFoldDB" id="A0AAJ3TWN2"/>
<evidence type="ECO:0000313" key="3">
    <source>
        <dbReference type="Proteomes" id="UP000193387"/>
    </source>
</evidence>
<reference evidence="2 3" key="1">
    <citation type="submission" date="2016-01" db="EMBL/GenBank/DDBJ databases">
        <title>The new phylogeny of the genus Mycobacterium.</title>
        <authorList>
            <person name="Tarcisio F."/>
            <person name="Conor M."/>
            <person name="Antonella G."/>
            <person name="Elisabetta G."/>
            <person name="Giulia F.S."/>
            <person name="Sara T."/>
            <person name="Anna F."/>
            <person name="Clotilde B."/>
            <person name="Roberto B."/>
            <person name="Veronica D.S."/>
            <person name="Fabio R."/>
            <person name="Monica P."/>
            <person name="Olivier J."/>
            <person name="Enrico T."/>
            <person name="Nicola S."/>
        </authorList>
    </citation>
    <scope>NUCLEOTIDE SEQUENCE [LARGE SCALE GENOMIC DNA]</scope>
    <source>
        <strain evidence="2 3">DSM 44616</strain>
    </source>
</reference>
<name>A0AAJ3TWN2_9MYCO</name>
<evidence type="ECO:0000256" key="1">
    <source>
        <dbReference type="SAM" id="MobiDB-lite"/>
    </source>
</evidence>
<organism evidence="2 3">
    <name type="scientific">Mycobacterium saskatchewanense</name>
    <dbReference type="NCBI Taxonomy" id="220927"/>
    <lineage>
        <taxon>Bacteria</taxon>
        <taxon>Bacillati</taxon>
        <taxon>Actinomycetota</taxon>
        <taxon>Actinomycetes</taxon>
        <taxon>Mycobacteriales</taxon>
        <taxon>Mycobacteriaceae</taxon>
        <taxon>Mycobacterium</taxon>
        <taxon>Mycobacterium simiae complex</taxon>
    </lineage>
</organism>
<protein>
    <submittedName>
        <fullName evidence="2">Uncharacterized protein</fullName>
    </submittedName>
</protein>
<accession>A0AAJ3TWN2</accession>
<proteinExistence type="predicted"/>
<feature type="compositionally biased region" description="Basic and acidic residues" evidence="1">
    <location>
        <begin position="1"/>
        <end position="14"/>
    </location>
</feature>
<comment type="caution">
    <text evidence="2">The sequence shown here is derived from an EMBL/GenBank/DDBJ whole genome shotgun (WGS) entry which is preliminary data.</text>
</comment>
<sequence>MTRASRSESKRHELSSSSRRRPLNDSIQAFCHGESGSMKSEPAPLNSAPIAYGVGHELGAVVEAHVVRPTSL</sequence>